<organism evidence="2 3">
    <name type="scientific">Linnemannia hyalina</name>
    <dbReference type="NCBI Taxonomy" id="64524"/>
    <lineage>
        <taxon>Eukaryota</taxon>
        <taxon>Fungi</taxon>
        <taxon>Fungi incertae sedis</taxon>
        <taxon>Mucoromycota</taxon>
        <taxon>Mortierellomycotina</taxon>
        <taxon>Mortierellomycetes</taxon>
        <taxon>Mortierellales</taxon>
        <taxon>Mortierellaceae</taxon>
        <taxon>Linnemannia</taxon>
    </lineage>
</organism>
<evidence type="ECO:0000313" key="2">
    <source>
        <dbReference type="EMBL" id="KAG9064042.1"/>
    </source>
</evidence>
<proteinExistence type="predicted"/>
<protein>
    <submittedName>
        <fullName evidence="2">Uncharacterized protein</fullName>
    </submittedName>
</protein>
<feature type="region of interest" description="Disordered" evidence="1">
    <location>
        <begin position="28"/>
        <end position="67"/>
    </location>
</feature>
<name>A0A9P7XP02_9FUNG</name>
<evidence type="ECO:0000313" key="3">
    <source>
        <dbReference type="Proteomes" id="UP000707451"/>
    </source>
</evidence>
<sequence length="195" mass="21341">MRSVHCACANPSHSFNCTYTVRTPVPARVSTPRSGHLSDESRPGTPPIGTEHAKSLSSHTTPGVRGLPEVLRRGVVESQDSKPPSSDFGLDDLFRVADLIDNKTLEDAAGTNTVFAKNMTLVLFLSRLMILGYCLKVPGSRRTFSTARWGLLQVCPNTFKVMFVYLCMKPCDLTTAHTVPVSDLASIVRKEFESV</sequence>
<evidence type="ECO:0000256" key="1">
    <source>
        <dbReference type="SAM" id="MobiDB-lite"/>
    </source>
</evidence>
<accession>A0A9P7XP02</accession>
<dbReference type="EMBL" id="JAHRHY010000014">
    <property type="protein sequence ID" value="KAG9064042.1"/>
    <property type="molecule type" value="Genomic_DNA"/>
</dbReference>
<dbReference type="AlphaFoldDB" id="A0A9P7XP02"/>
<reference evidence="2" key="1">
    <citation type="submission" date="2021-06" db="EMBL/GenBank/DDBJ databases">
        <title>Genome Sequence of Mortierella hyaline Strain SCG-10, a Cold-Adapted, Nitrate-Reducing Fungus Isolated from Soil in Minnesota, USA.</title>
        <authorList>
            <person name="Aldossari N."/>
        </authorList>
    </citation>
    <scope>NUCLEOTIDE SEQUENCE</scope>
    <source>
        <strain evidence="2">SCG-10</strain>
    </source>
</reference>
<gene>
    <name evidence="2" type="ORF">KI688_003221</name>
</gene>
<comment type="caution">
    <text evidence="2">The sequence shown here is derived from an EMBL/GenBank/DDBJ whole genome shotgun (WGS) entry which is preliminary data.</text>
</comment>
<dbReference type="OrthoDB" id="2393824at2759"/>
<dbReference type="Proteomes" id="UP000707451">
    <property type="component" value="Unassembled WGS sequence"/>
</dbReference>
<keyword evidence="3" id="KW-1185">Reference proteome</keyword>